<dbReference type="eggNOG" id="ENOG5033QXT">
    <property type="taxonomic scope" value="Bacteria"/>
</dbReference>
<protein>
    <recommendedName>
        <fullName evidence="5">Integral membrane protein</fullName>
    </recommendedName>
</protein>
<feature type="transmembrane region" description="Helical" evidence="2">
    <location>
        <begin position="97"/>
        <end position="119"/>
    </location>
</feature>
<evidence type="ECO:0000256" key="1">
    <source>
        <dbReference type="SAM" id="MobiDB-lite"/>
    </source>
</evidence>
<feature type="transmembrane region" description="Helical" evidence="2">
    <location>
        <begin position="356"/>
        <end position="380"/>
    </location>
</feature>
<feature type="transmembrane region" description="Helical" evidence="2">
    <location>
        <begin position="64"/>
        <end position="85"/>
    </location>
</feature>
<dbReference type="InterPro" id="IPR047724">
    <property type="entry name" value="Streptophobe"/>
</dbReference>
<keyword evidence="2" id="KW-0472">Membrane</keyword>
<dbReference type="HOGENOM" id="CLU_050379_0_0_11"/>
<evidence type="ECO:0000313" key="3">
    <source>
        <dbReference type="EMBL" id="BAJ26265.1"/>
    </source>
</evidence>
<feature type="transmembrane region" description="Helical" evidence="2">
    <location>
        <begin position="229"/>
        <end position="253"/>
    </location>
</feature>
<feature type="region of interest" description="Disordered" evidence="1">
    <location>
        <begin position="426"/>
        <end position="460"/>
    </location>
</feature>
<gene>
    <name evidence="3" type="ordered locus">KSE_04180</name>
</gene>
<name>E4N4Y4_KITSK</name>
<reference evidence="3 4" key="1">
    <citation type="journal article" date="2010" name="DNA Res.">
        <title>Genome sequence of Kitasatospora setae NBRC 14216T: an evolutionary snapshot of the family Streptomycetaceae.</title>
        <authorList>
            <person name="Ichikawa N."/>
            <person name="Oguchi A."/>
            <person name="Ikeda H."/>
            <person name="Ishikawa J."/>
            <person name="Kitani S."/>
            <person name="Watanabe Y."/>
            <person name="Nakamura S."/>
            <person name="Katano Y."/>
            <person name="Kishi E."/>
            <person name="Sasagawa M."/>
            <person name="Ankai A."/>
            <person name="Fukui S."/>
            <person name="Hashimoto Y."/>
            <person name="Kamata S."/>
            <person name="Otoguro M."/>
            <person name="Tanikawa S."/>
            <person name="Nihira T."/>
            <person name="Horinouchi S."/>
            <person name="Ohnishi Y."/>
            <person name="Hayakawa M."/>
            <person name="Kuzuyama T."/>
            <person name="Arisawa A."/>
            <person name="Nomoto F."/>
            <person name="Miura H."/>
            <person name="Takahashi Y."/>
            <person name="Fujita N."/>
        </authorList>
    </citation>
    <scope>NUCLEOTIDE SEQUENCE [LARGE SCALE GENOMIC DNA]</scope>
    <source>
        <strain evidence="4">ATCC 33774 / DSM 43861 / JCM 3304 / KCC A-0304 / NBRC 14216 / KM-6054</strain>
    </source>
</reference>
<dbReference type="KEGG" id="ksk:KSE_04180"/>
<organism evidence="3 4">
    <name type="scientific">Kitasatospora setae (strain ATCC 33774 / DSM 43861 / JCM 3304 / KCC A-0304 / NBRC 14216 / KM-6054)</name>
    <name type="common">Streptomyces setae</name>
    <dbReference type="NCBI Taxonomy" id="452652"/>
    <lineage>
        <taxon>Bacteria</taxon>
        <taxon>Bacillati</taxon>
        <taxon>Actinomycetota</taxon>
        <taxon>Actinomycetes</taxon>
        <taxon>Kitasatosporales</taxon>
        <taxon>Streptomycetaceae</taxon>
        <taxon>Kitasatospora</taxon>
    </lineage>
</organism>
<dbReference type="NCBIfam" id="NF038391">
    <property type="entry name" value="streptophobe"/>
    <property type="match status" value="1"/>
</dbReference>
<evidence type="ECO:0000313" key="4">
    <source>
        <dbReference type="Proteomes" id="UP000007076"/>
    </source>
</evidence>
<feature type="transmembrane region" description="Helical" evidence="2">
    <location>
        <begin position="190"/>
        <end position="208"/>
    </location>
</feature>
<evidence type="ECO:0000256" key="2">
    <source>
        <dbReference type="SAM" id="Phobius"/>
    </source>
</evidence>
<keyword evidence="2" id="KW-1133">Transmembrane helix</keyword>
<dbReference type="Proteomes" id="UP000007076">
    <property type="component" value="Chromosome"/>
</dbReference>
<keyword evidence="2" id="KW-0812">Transmembrane</keyword>
<feature type="transmembrane region" description="Helical" evidence="2">
    <location>
        <begin position="31"/>
        <end position="57"/>
    </location>
</feature>
<dbReference type="PATRIC" id="fig|452652.3.peg.415"/>
<feature type="region of interest" description="Disordered" evidence="1">
    <location>
        <begin position="1"/>
        <end position="21"/>
    </location>
</feature>
<accession>E4N4Y4</accession>
<feature type="compositionally biased region" description="Pro residues" evidence="1">
    <location>
        <begin position="437"/>
        <end position="452"/>
    </location>
</feature>
<sequence length="460" mass="45418">MSGAATPANPRSPSPAPPGSALGRAPAPVTVLLSALVTVVGALAAMALVGGVGLWLAGADELPGGGFGAVLAATLLMALGAPAQLGGDAAFVATTQGGIAAMPLSVTLVGALVTAYLFVRPLRRHAVVSGRLLSARVLALASCWTVAVLLLSTAARHSFTVSTGDPLLDELGGAFGAAPTVGFRVDPGPAVGFGLLWLAVVVLLALAASRRAPLPTALVRWHGTLRPTVHAVLSLLLVYVGLALVGGLVAAVAGNEPRETLAVVLLGLPNLAWLGFGVGLGASWHGHVTDSLGLPFPHPLAAVLRSGRDVTLDLGALAEQNGWAWLLLPLAALLVLAAGAAAALRTRPPLPLWRSAVQSAVVLALAVLSVGVVTRVSAVFGLSMLGMGGGGRTVLEPDLLTAVPIAAGWGALAGLLGALLARNRRAAATHPGTGPGPGSPPPPGPSPDPDPGPGSGSAPG</sequence>
<feature type="transmembrane region" description="Helical" evidence="2">
    <location>
        <begin position="131"/>
        <end position="151"/>
    </location>
</feature>
<evidence type="ECO:0008006" key="5">
    <source>
        <dbReference type="Google" id="ProtNLM"/>
    </source>
</evidence>
<feature type="transmembrane region" description="Helical" evidence="2">
    <location>
        <begin position="323"/>
        <end position="344"/>
    </location>
</feature>
<dbReference type="AlphaFoldDB" id="E4N4Y4"/>
<dbReference type="EMBL" id="AP010968">
    <property type="protein sequence ID" value="BAJ26265.1"/>
    <property type="molecule type" value="Genomic_DNA"/>
</dbReference>
<feature type="transmembrane region" description="Helical" evidence="2">
    <location>
        <begin position="400"/>
        <end position="421"/>
    </location>
</feature>
<proteinExistence type="predicted"/>
<keyword evidence="4" id="KW-1185">Reference proteome</keyword>